<keyword evidence="3" id="KW-1185">Reference proteome</keyword>
<dbReference type="RefSeq" id="WP_373281516.1">
    <property type="nucleotide sequence ID" value="NZ_BBYK01000042.1"/>
</dbReference>
<dbReference type="Proteomes" id="UP001602119">
    <property type="component" value="Unassembled WGS sequence"/>
</dbReference>
<gene>
    <name evidence="2" type="ORF">ACFY05_13205</name>
</gene>
<evidence type="ECO:0000313" key="3">
    <source>
        <dbReference type="Proteomes" id="UP001602119"/>
    </source>
</evidence>
<reference evidence="2 3" key="1">
    <citation type="submission" date="2024-10" db="EMBL/GenBank/DDBJ databases">
        <title>The Natural Products Discovery Center: Release of the First 8490 Sequenced Strains for Exploring Actinobacteria Biosynthetic Diversity.</title>
        <authorList>
            <person name="Kalkreuter E."/>
            <person name="Kautsar S.A."/>
            <person name="Yang D."/>
            <person name="Bader C.D."/>
            <person name="Teijaro C.N."/>
            <person name="Fluegel L."/>
            <person name="Davis C.M."/>
            <person name="Simpson J.R."/>
            <person name="Lauterbach L."/>
            <person name="Steele A.D."/>
            <person name="Gui C."/>
            <person name="Meng S."/>
            <person name="Li G."/>
            <person name="Viehrig K."/>
            <person name="Ye F."/>
            <person name="Su P."/>
            <person name="Kiefer A.F."/>
            <person name="Nichols A."/>
            <person name="Cepeda A.J."/>
            <person name="Yan W."/>
            <person name="Fan B."/>
            <person name="Jiang Y."/>
            <person name="Adhikari A."/>
            <person name="Zheng C.-J."/>
            <person name="Schuster L."/>
            <person name="Cowan T.M."/>
            <person name="Smanski M.J."/>
            <person name="Chevrette M.G."/>
            <person name="De Carvalho L.P.S."/>
            <person name="Shen B."/>
        </authorList>
    </citation>
    <scope>NUCLEOTIDE SEQUENCE [LARGE SCALE GENOMIC DNA]</scope>
    <source>
        <strain evidence="2 3">NPDC001281</strain>
    </source>
</reference>
<protein>
    <submittedName>
        <fullName evidence="2">Uncharacterized protein</fullName>
    </submittedName>
</protein>
<accession>A0ABW6V3C9</accession>
<feature type="compositionally biased region" description="Basic and acidic residues" evidence="1">
    <location>
        <begin position="1"/>
        <end position="14"/>
    </location>
</feature>
<comment type="caution">
    <text evidence="2">The sequence shown here is derived from an EMBL/GenBank/DDBJ whole genome shotgun (WGS) entry which is preliminary data.</text>
</comment>
<sequence>MSARTLPRDVHTLRELGYPS</sequence>
<evidence type="ECO:0000256" key="1">
    <source>
        <dbReference type="SAM" id="MobiDB-lite"/>
    </source>
</evidence>
<dbReference type="EMBL" id="JBIAXI010000007">
    <property type="protein sequence ID" value="MFF4773809.1"/>
    <property type="molecule type" value="Genomic_DNA"/>
</dbReference>
<feature type="region of interest" description="Disordered" evidence="1">
    <location>
        <begin position="1"/>
        <end position="20"/>
    </location>
</feature>
<proteinExistence type="predicted"/>
<evidence type="ECO:0000313" key="2">
    <source>
        <dbReference type="EMBL" id="MFF4773809.1"/>
    </source>
</evidence>
<organism evidence="2 3">
    <name type="scientific">Microtetraspora fusca</name>
    <dbReference type="NCBI Taxonomy" id="1997"/>
    <lineage>
        <taxon>Bacteria</taxon>
        <taxon>Bacillati</taxon>
        <taxon>Actinomycetota</taxon>
        <taxon>Actinomycetes</taxon>
        <taxon>Streptosporangiales</taxon>
        <taxon>Streptosporangiaceae</taxon>
        <taxon>Microtetraspora</taxon>
    </lineage>
</organism>
<name>A0ABW6V3C9_MICFU</name>